<feature type="transmembrane region" description="Helical" evidence="7">
    <location>
        <begin position="220"/>
        <end position="237"/>
    </location>
</feature>
<keyword evidence="4 7" id="KW-0812">Transmembrane</keyword>
<evidence type="ECO:0000256" key="6">
    <source>
        <dbReference type="ARBA" id="ARBA00023136"/>
    </source>
</evidence>
<keyword evidence="2" id="KW-0813">Transport</keyword>
<protein>
    <recommendedName>
        <fullName evidence="9">Membrane transporter protein</fullName>
    </recommendedName>
</protein>
<evidence type="ECO:0000256" key="1">
    <source>
        <dbReference type="ARBA" id="ARBA00004651"/>
    </source>
</evidence>
<dbReference type="EMBL" id="UOEX01000297">
    <property type="protein sequence ID" value="VAW39720.1"/>
    <property type="molecule type" value="Genomic_DNA"/>
</dbReference>
<keyword evidence="5 7" id="KW-1133">Transmembrane helix</keyword>
<evidence type="ECO:0000256" key="4">
    <source>
        <dbReference type="ARBA" id="ARBA00022692"/>
    </source>
</evidence>
<dbReference type="AlphaFoldDB" id="A0A3B0VGE2"/>
<evidence type="ECO:0000256" key="3">
    <source>
        <dbReference type="ARBA" id="ARBA00022475"/>
    </source>
</evidence>
<dbReference type="PANTHER" id="PTHR30269:SF37">
    <property type="entry name" value="MEMBRANE TRANSPORTER PROTEIN"/>
    <property type="match status" value="1"/>
</dbReference>
<proteinExistence type="predicted"/>
<dbReference type="InterPro" id="IPR002781">
    <property type="entry name" value="TM_pro_TauE-like"/>
</dbReference>
<accession>A0A3B0VGE2</accession>
<feature type="transmembrane region" description="Helical" evidence="7">
    <location>
        <begin position="27"/>
        <end position="53"/>
    </location>
</feature>
<dbReference type="GO" id="GO:0005886">
    <property type="term" value="C:plasma membrane"/>
    <property type="evidence" value="ECO:0007669"/>
    <property type="project" value="UniProtKB-SubCell"/>
</dbReference>
<gene>
    <name evidence="8" type="ORF">MNBD_DELTA03-119</name>
</gene>
<reference evidence="8" key="1">
    <citation type="submission" date="2018-06" db="EMBL/GenBank/DDBJ databases">
        <authorList>
            <person name="Zhirakovskaya E."/>
        </authorList>
    </citation>
    <scope>NUCLEOTIDE SEQUENCE</scope>
</reference>
<keyword evidence="3" id="KW-1003">Cell membrane</keyword>
<evidence type="ECO:0000256" key="2">
    <source>
        <dbReference type="ARBA" id="ARBA00022448"/>
    </source>
</evidence>
<comment type="subcellular location">
    <subcellularLocation>
        <location evidence="1">Cell membrane</location>
        <topology evidence="1">Multi-pass membrane protein</topology>
    </subcellularLocation>
</comment>
<keyword evidence="6 7" id="KW-0472">Membrane</keyword>
<evidence type="ECO:0000256" key="7">
    <source>
        <dbReference type="SAM" id="Phobius"/>
    </source>
</evidence>
<dbReference type="InterPro" id="IPR052017">
    <property type="entry name" value="TSUP"/>
</dbReference>
<evidence type="ECO:0000256" key="5">
    <source>
        <dbReference type="ARBA" id="ARBA00022989"/>
    </source>
</evidence>
<dbReference type="PANTHER" id="PTHR30269">
    <property type="entry name" value="TRANSMEMBRANE PROTEIN YFCA"/>
    <property type="match status" value="1"/>
</dbReference>
<feature type="transmembrane region" description="Helical" evidence="7">
    <location>
        <begin position="89"/>
        <end position="108"/>
    </location>
</feature>
<dbReference type="Pfam" id="PF01925">
    <property type="entry name" value="TauE"/>
    <property type="match status" value="1"/>
</dbReference>
<sequence>MLYAIFLLAGFTQGVSGFGSALIAMPLLTTFLTVRTAVPLCVLNSIVITICLSLQLRRHIDWRRIFPLLAGCLPGIVFGLLVLKHVPNIILRISLGLLVIFYAAYNLFGSARRKIKTEKTELSRRWAYAAGFCTGGISASLGAGGPPTIIYVTMTRWTDDEIKAALSIFFLITSIFTALGQAAGGLTTPLIMHDFIRSAPFTLLGVWAGVQLYNRINRQIYIKIMFWLLLIMGGVMLV</sequence>
<evidence type="ECO:0008006" key="9">
    <source>
        <dbReference type="Google" id="ProtNLM"/>
    </source>
</evidence>
<name>A0A3B0VGE2_9ZZZZ</name>
<feature type="transmembrane region" description="Helical" evidence="7">
    <location>
        <begin position="164"/>
        <end position="183"/>
    </location>
</feature>
<feature type="transmembrane region" description="Helical" evidence="7">
    <location>
        <begin position="65"/>
        <end position="83"/>
    </location>
</feature>
<organism evidence="8">
    <name type="scientific">hydrothermal vent metagenome</name>
    <dbReference type="NCBI Taxonomy" id="652676"/>
    <lineage>
        <taxon>unclassified sequences</taxon>
        <taxon>metagenomes</taxon>
        <taxon>ecological metagenomes</taxon>
    </lineage>
</organism>
<evidence type="ECO:0000313" key="8">
    <source>
        <dbReference type="EMBL" id="VAW39720.1"/>
    </source>
</evidence>